<dbReference type="EMBL" id="ADFV01056998">
    <property type="status" value="NOT_ANNOTATED_CDS"/>
    <property type="molecule type" value="Genomic_DNA"/>
</dbReference>
<dbReference type="GO" id="GO:0004888">
    <property type="term" value="F:transmembrane signaling receptor activity"/>
    <property type="evidence" value="ECO:0007669"/>
    <property type="project" value="TreeGrafter"/>
</dbReference>
<keyword evidence="1" id="KW-1133">Transmembrane helix</keyword>
<feature type="chain" id="PRO_5014158971" evidence="2">
    <location>
        <begin position="23"/>
        <end position="80"/>
    </location>
</feature>
<dbReference type="GO" id="GO:0042105">
    <property type="term" value="C:alpha-beta T cell receptor complex"/>
    <property type="evidence" value="ECO:0007669"/>
    <property type="project" value="TreeGrafter"/>
</dbReference>
<evidence type="ECO:0000256" key="2">
    <source>
        <dbReference type="SAM" id="SignalP"/>
    </source>
</evidence>
<dbReference type="PANTHER" id="PTHR10570:SF5">
    <property type="entry name" value="T-CELL SURFACE GLYCOPROTEIN CD3 DELTA CHAIN"/>
    <property type="match status" value="1"/>
</dbReference>
<reference evidence="3" key="2">
    <citation type="submission" date="2025-08" db="UniProtKB">
        <authorList>
            <consortium name="Ensembl"/>
        </authorList>
    </citation>
    <scope>IDENTIFICATION</scope>
</reference>
<keyword evidence="1" id="KW-0812">Transmembrane</keyword>
<gene>
    <name evidence="3" type="primary">CD3D</name>
</gene>
<protein>
    <submittedName>
        <fullName evidence="3">CD3 delta subunit of T-cell receptor complex</fullName>
    </submittedName>
</protein>
<keyword evidence="1" id="KW-0472">Membrane</keyword>
<evidence type="ECO:0000313" key="3">
    <source>
        <dbReference type="Ensembl" id="ENSNLEP00000027884.1"/>
    </source>
</evidence>
<organism evidence="3 4">
    <name type="scientific">Nomascus leucogenys</name>
    <name type="common">Northern white-cheeked gibbon</name>
    <name type="synonym">Hylobates leucogenys</name>
    <dbReference type="NCBI Taxonomy" id="61853"/>
    <lineage>
        <taxon>Eukaryota</taxon>
        <taxon>Metazoa</taxon>
        <taxon>Chordata</taxon>
        <taxon>Craniata</taxon>
        <taxon>Vertebrata</taxon>
        <taxon>Euteleostomi</taxon>
        <taxon>Mammalia</taxon>
        <taxon>Eutheria</taxon>
        <taxon>Euarchontoglires</taxon>
        <taxon>Primates</taxon>
        <taxon>Haplorrhini</taxon>
        <taxon>Catarrhini</taxon>
        <taxon>Hylobatidae</taxon>
        <taxon>Nomascus</taxon>
    </lineage>
</organism>
<reference evidence="3 4" key="1">
    <citation type="submission" date="2012-10" db="EMBL/GenBank/DDBJ databases">
        <authorList>
            <consortium name="Gibbon Genome Sequencing Consortium"/>
        </authorList>
    </citation>
    <scope>NUCLEOTIDE SEQUENCE [LARGE SCALE GENOMIC DNA]</scope>
</reference>
<dbReference type="Gene3D" id="1.10.287.770">
    <property type="entry name" value="YojJ-like"/>
    <property type="match status" value="1"/>
</dbReference>
<keyword evidence="2" id="KW-0732">Signal</keyword>
<dbReference type="Ensembl" id="ENSNLET00000037276.1">
    <property type="protein sequence ID" value="ENSNLEP00000027884.1"/>
    <property type="gene ID" value="ENSNLEG00000007358.2"/>
</dbReference>
<evidence type="ECO:0000256" key="1">
    <source>
        <dbReference type="SAM" id="Phobius"/>
    </source>
</evidence>
<sequence length="80" mass="8468">MEHSTFLSGLVLATLLSQVCQSCVELDPATVAGIIVTDVIATLLLALGVFCFAGHETGRLSGDRDDAQYSRLGGNWARSK</sequence>
<reference evidence="3" key="3">
    <citation type="submission" date="2025-09" db="UniProtKB">
        <authorList>
            <consortium name="Ensembl"/>
        </authorList>
    </citation>
    <scope>IDENTIFICATION</scope>
</reference>
<dbReference type="GO" id="GO:0007166">
    <property type="term" value="P:cell surface receptor signaling pathway"/>
    <property type="evidence" value="ECO:0007669"/>
    <property type="project" value="TreeGrafter"/>
</dbReference>
<dbReference type="PANTHER" id="PTHR10570">
    <property type="entry name" value="T-CELL SURFACE GLYCOPROTEIN CD3 GAMMA CHAIN / DELTA CHAIN"/>
    <property type="match status" value="1"/>
</dbReference>
<keyword evidence="4" id="KW-1185">Reference proteome</keyword>
<accession>A0A2I3G972</accession>
<dbReference type="GeneTree" id="ENSGT00940000153312"/>
<feature type="transmembrane region" description="Helical" evidence="1">
    <location>
        <begin position="31"/>
        <end position="54"/>
    </location>
</feature>
<evidence type="ECO:0000313" key="4">
    <source>
        <dbReference type="Proteomes" id="UP000001073"/>
    </source>
</evidence>
<dbReference type="AlphaFoldDB" id="A0A2I3G972"/>
<dbReference type="Proteomes" id="UP000001073">
    <property type="component" value="Chromosome 15"/>
</dbReference>
<feature type="signal peptide" evidence="2">
    <location>
        <begin position="1"/>
        <end position="22"/>
    </location>
</feature>
<name>A0A2I3G972_NOMLE</name>
<dbReference type="GO" id="GO:0045059">
    <property type="term" value="P:positive thymic T cell selection"/>
    <property type="evidence" value="ECO:0007669"/>
    <property type="project" value="TreeGrafter"/>
</dbReference>
<dbReference type="InterPro" id="IPR015484">
    <property type="entry name" value="CD3_esu/gsu/dsu"/>
</dbReference>
<proteinExistence type="predicted"/>
<dbReference type="GO" id="GO:0009897">
    <property type="term" value="C:external side of plasma membrane"/>
    <property type="evidence" value="ECO:0007669"/>
    <property type="project" value="TreeGrafter"/>
</dbReference>